<feature type="coiled-coil region" evidence="1">
    <location>
        <begin position="234"/>
        <end position="282"/>
    </location>
</feature>
<feature type="coiled-coil region" evidence="1">
    <location>
        <begin position="93"/>
        <end position="173"/>
    </location>
</feature>
<accession>A0ABS3AS60</accession>
<feature type="transmembrane region" description="Helical" evidence="2">
    <location>
        <begin position="65"/>
        <end position="84"/>
    </location>
</feature>
<reference evidence="3 4" key="1">
    <citation type="submission" date="2021-02" db="EMBL/GenBank/DDBJ databases">
        <title>Activity-based single-cell genomes from oceanic crustal fluid captures similar information to metagenomic and metatranscriptomic surveys with orders of magnitude less sampling.</title>
        <authorList>
            <person name="D'Angelo T.S."/>
            <person name="Orcutt B.N."/>
        </authorList>
    </citation>
    <scope>NUCLEOTIDE SEQUENCE [LARGE SCALE GENOMIC DNA]</scope>
    <source>
        <strain evidence="3">AH-315-G07</strain>
    </source>
</reference>
<keyword evidence="2" id="KW-0812">Transmembrane</keyword>
<keyword evidence="1" id="KW-0175">Coiled coil</keyword>
<sequence>MSLISAISMVRSISSGVSSLSSPEEKGDLQGRSVSRWTWRDGVFLVATIAAVAGAILTALTQSYLLVGLFGIAVIGSFAGWYSWRQYREVGNFKTVTQDLAKERDKLREERNELHKNNEEYKKENERLQATISRLDEKIGVLKSTTTQLSGEIKGFQKQNKQLEGLIQGVEKNFEKHIGVCRKLIDDMGKSDTQIKTSLNQLLVFFEIESSRFRDELDLLRKCIGALSGERVNVDEIKNNFQLYAKNLTHLQDQLDRARSDLETATQELKTAQQGLSRERDAFVEMERQFAETARDQEKRLVDLLNRFEQAMKPPETSCC</sequence>
<dbReference type="Gene3D" id="6.10.250.3110">
    <property type="match status" value="1"/>
</dbReference>
<gene>
    <name evidence="3" type="ORF">JYU14_03880</name>
</gene>
<evidence type="ECO:0000256" key="1">
    <source>
        <dbReference type="SAM" id="Coils"/>
    </source>
</evidence>
<name>A0ABS3AS60_9BACT</name>
<dbReference type="Proteomes" id="UP000722121">
    <property type="component" value="Unassembled WGS sequence"/>
</dbReference>
<keyword evidence="2" id="KW-0472">Membrane</keyword>
<keyword evidence="4" id="KW-1185">Reference proteome</keyword>
<comment type="caution">
    <text evidence="3">The sequence shown here is derived from an EMBL/GenBank/DDBJ whole genome shotgun (WGS) entry which is preliminary data.</text>
</comment>
<evidence type="ECO:0008006" key="5">
    <source>
        <dbReference type="Google" id="ProtNLM"/>
    </source>
</evidence>
<keyword evidence="2" id="KW-1133">Transmembrane helix</keyword>
<evidence type="ECO:0000313" key="4">
    <source>
        <dbReference type="Proteomes" id="UP000722121"/>
    </source>
</evidence>
<proteinExistence type="predicted"/>
<evidence type="ECO:0000256" key="2">
    <source>
        <dbReference type="SAM" id="Phobius"/>
    </source>
</evidence>
<dbReference type="EMBL" id="JAFITR010000083">
    <property type="protein sequence ID" value="MBN4067205.1"/>
    <property type="molecule type" value="Genomic_DNA"/>
</dbReference>
<protein>
    <recommendedName>
        <fullName evidence="5">Chromosome partition protein Smc</fullName>
    </recommendedName>
</protein>
<feature type="transmembrane region" description="Helical" evidence="2">
    <location>
        <begin position="43"/>
        <end position="60"/>
    </location>
</feature>
<organism evidence="3 4">
    <name type="scientific">Simkania negevensis</name>
    <dbReference type="NCBI Taxonomy" id="83561"/>
    <lineage>
        <taxon>Bacteria</taxon>
        <taxon>Pseudomonadati</taxon>
        <taxon>Chlamydiota</taxon>
        <taxon>Chlamydiia</taxon>
        <taxon>Parachlamydiales</taxon>
        <taxon>Simkaniaceae</taxon>
        <taxon>Simkania</taxon>
    </lineage>
</organism>
<evidence type="ECO:0000313" key="3">
    <source>
        <dbReference type="EMBL" id="MBN4067205.1"/>
    </source>
</evidence>